<accession>G0TSE5</accession>
<protein>
    <submittedName>
        <fullName evidence="2">Uncharacterized protein</fullName>
    </submittedName>
</protein>
<feature type="compositionally biased region" description="Basic and acidic residues" evidence="1">
    <location>
        <begin position="102"/>
        <end position="112"/>
    </location>
</feature>
<sequence length="199" mass="21574">MNEEVCASSAPPATEDKRNDAVPNSPTVTIAPNLPYTEEEMNLLSAHLGKPGLHEGLTDEVWRDQMLPLLCGMVEKALQLAAEAHENAKKGNGVSDYGAQEEGDRTEMSGEKKGNVAQTLPSVENADFFAEENVYILGQLRLQPSPFFTLPRLWEILADPYRYNCSAAGVIRGEKLQAALRRCVLVSAPIACGSTPSCT</sequence>
<dbReference type="VEuPathDB" id="TriTrypDB:TvY486_0300650"/>
<feature type="region of interest" description="Disordered" evidence="1">
    <location>
        <begin position="1"/>
        <end position="26"/>
    </location>
</feature>
<name>G0TSE5_TRYVY</name>
<dbReference type="OMA" id="PRLWEIL"/>
<proteinExistence type="predicted"/>
<evidence type="ECO:0000313" key="2">
    <source>
        <dbReference type="EMBL" id="CCC46872.1"/>
    </source>
</evidence>
<reference evidence="2" key="1">
    <citation type="journal article" date="2012" name="Proc. Natl. Acad. Sci. U.S.A.">
        <title>Antigenic diversity is generated by distinct evolutionary mechanisms in African trypanosome species.</title>
        <authorList>
            <person name="Jackson A.P."/>
            <person name="Berry A."/>
            <person name="Aslett M."/>
            <person name="Allison H.C."/>
            <person name="Burton P."/>
            <person name="Vavrova-Anderson J."/>
            <person name="Brown R."/>
            <person name="Browne H."/>
            <person name="Corton N."/>
            <person name="Hauser H."/>
            <person name="Gamble J."/>
            <person name="Gilderthorp R."/>
            <person name="Marcello L."/>
            <person name="McQuillan J."/>
            <person name="Otto T.D."/>
            <person name="Quail M.A."/>
            <person name="Sanders M.J."/>
            <person name="van Tonder A."/>
            <person name="Ginger M.L."/>
            <person name="Field M.C."/>
            <person name="Barry J.D."/>
            <person name="Hertz-Fowler C."/>
            <person name="Berriman M."/>
        </authorList>
    </citation>
    <scope>NUCLEOTIDE SEQUENCE</scope>
    <source>
        <strain evidence="2">Y486</strain>
    </source>
</reference>
<organism evidence="2">
    <name type="scientific">Trypanosoma vivax (strain Y486)</name>
    <dbReference type="NCBI Taxonomy" id="1055687"/>
    <lineage>
        <taxon>Eukaryota</taxon>
        <taxon>Discoba</taxon>
        <taxon>Euglenozoa</taxon>
        <taxon>Kinetoplastea</taxon>
        <taxon>Metakinetoplastina</taxon>
        <taxon>Trypanosomatida</taxon>
        <taxon>Trypanosomatidae</taxon>
        <taxon>Trypanosoma</taxon>
        <taxon>Duttonella</taxon>
    </lineage>
</organism>
<dbReference type="EMBL" id="HE573019">
    <property type="protein sequence ID" value="CCC46872.1"/>
    <property type="molecule type" value="Genomic_DNA"/>
</dbReference>
<feature type="region of interest" description="Disordered" evidence="1">
    <location>
        <begin position="89"/>
        <end position="112"/>
    </location>
</feature>
<dbReference type="AlphaFoldDB" id="G0TSE5"/>
<evidence type="ECO:0000256" key="1">
    <source>
        <dbReference type="SAM" id="MobiDB-lite"/>
    </source>
</evidence>
<gene>
    <name evidence="2" type="ORF">TVY486_0300650</name>
</gene>